<name>A0A0A9HNV2_ARUDO</name>
<reference evidence="2" key="2">
    <citation type="journal article" date="2015" name="Data Brief">
        <title>Shoot transcriptome of the giant reed, Arundo donax.</title>
        <authorList>
            <person name="Barrero R.A."/>
            <person name="Guerrero F.D."/>
            <person name="Moolhuijzen P."/>
            <person name="Goolsby J.A."/>
            <person name="Tidwell J."/>
            <person name="Bellgard S.E."/>
            <person name="Bellgard M.I."/>
        </authorList>
    </citation>
    <scope>NUCLEOTIDE SEQUENCE</scope>
    <source>
        <tissue evidence="2">Shoot tissue taken approximately 20 cm above the soil surface</tissue>
    </source>
</reference>
<dbReference type="AlphaFoldDB" id="A0A0A9HNV2"/>
<reference evidence="2" key="1">
    <citation type="submission" date="2014-09" db="EMBL/GenBank/DDBJ databases">
        <authorList>
            <person name="Magalhaes I.L.F."/>
            <person name="Oliveira U."/>
            <person name="Santos F.R."/>
            <person name="Vidigal T.H.D.A."/>
            <person name="Brescovit A.D."/>
            <person name="Santos A.J."/>
        </authorList>
    </citation>
    <scope>NUCLEOTIDE SEQUENCE</scope>
    <source>
        <tissue evidence="2">Shoot tissue taken approximately 20 cm above the soil surface</tissue>
    </source>
</reference>
<dbReference type="EMBL" id="GBRH01159071">
    <property type="protein sequence ID" value="JAE38825.1"/>
    <property type="molecule type" value="Transcribed_RNA"/>
</dbReference>
<feature type="transmembrane region" description="Helical" evidence="1">
    <location>
        <begin position="12"/>
        <end position="30"/>
    </location>
</feature>
<keyword evidence="1" id="KW-1133">Transmembrane helix</keyword>
<sequence>MLFKRGGGWGRIVQYSATLLPCTLIFLALAT</sequence>
<keyword evidence="1" id="KW-0472">Membrane</keyword>
<evidence type="ECO:0000256" key="1">
    <source>
        <dbReference type="SAM" id="Phobius"/>
    </source>
</evidence>
<evidence type="ECO:0000313" key="2">
    <source>
        <dbReference type="EMBL" id="JAE38825.1"/>
    </source>
</evidence>
<proteinExistence type="predicted"/>
<keyword evidence="1" id="KW-0812">Transmembrane</keyword>
<accession>A0A0A9HNV2</accession>
<protein>
    <submittedName>
        <fullName evidence="2">Uncharacterized protein</fullName>
    </submittedName>
</protein>
<organism evidence="2">
    <name type="scientific">Arundo donax</name>
    <name type="common">Giant reed</name>
    <name type="synonym">Donax arundinaceus</name>
    <dbReference type="NCBI Taxonomy" id="35708"/>
    <lineage>
        <taxon>Eukaryota</taxon>
        <taxon>Viridiplantae</taxon>
        <taxon>Streptophyta</taxon>
        <taxon>Embryophyta</taxon>
        <taxon>Tracheophyta</taxon>
        <taxon>Spermatophyta</taxon>
        <taxon>Magnoliopsida</taxon>
        <taxon>Liliopsida</taxon>
        <taxon>Poales</taxon>
        <taxon>Poaceae</taxon>
        <taxon>PACMAD clade</taxon>
        <taxon>Arundinoideae</taxon>
        <taxon>Arundineae</taxon>
        <taxon>Arundo</taxon>
    </lineage>
</organism>